<name>A0ABP7WZA2_9GAMM</name>
<sequence>MIINRLFSKLLLLTFFFALFGCASINDIGYKHYLAGNYEQAAYLWGMAAKQGDATAQNNMGVLWEHGYYFEKNDTRAAEWFVLSAQNGYVPAMVHAAKMQLRLGYYDAAKSWLALASRWGNPEAKQLLTNLGQAVTESDLYYQQQAQQAQYEAMAAGMMIQSMGNMGHALGCAAAGGCRPAVPVYTPSVNSVKPDYQRRSNTDFGCTSDFDCGSGQSCAKAPFNSTGTCMTSVDSYGVKTIQPPQYESIGVNTNPQCDSTGDCGPGFTCDIFLKVCVSR</sequence>
<dbReference type="Proteomes" id="UP001500392">
    <property type="component" value="Unassembled WGS sequence"/>
</dbReference>
<proteinExistence type="predicted"/>
<comment type="caution">
    <text evidence="1">The sequence shown here is derived from an EMBL/GenBank/DDBJ whole genome shotgun (WGS) entry which is preliminary data.</text>
</comment>
<dbReference type="InterPro" id="IPR006597">
    <property type="entry name" value="Sel1-like"/>
</dbReference>
<dbReference type="SUPFAM" id="SSF81901">
    <property type="entry name" value="HCP-like"/>
    <property type="match status" value="1"/>
</dbReference>
<dbReference type="PROSITE" id="PS51257">
    <property type="entry name" value="PROKAR_LIPOPROTEIN"/>
    <property type="match status" value="1"/>
</dbReference>
<evidence type="ECO:0000313" key="1">
    <source>
        <dbReference type="EMBL" id="GAA4100517.1"/>
    </source>
</evidence>
<protein>
    <recommendedName>
        <fullName evidence="3">Sel1 repeat family protein</fullName>
    </recommendedName>
</protein>
<dbReference type="SMART" id="SM00671">
    <property type="entry name" value="SEL1"/>
    <property type="match status" value="2"/>
</dbReference>
<organism evidence="1 2">
    <name type="scientific">Zhongshania borealis</name>
    <dbReference type="NCBI Taxonomy" id="889488"/>
    <lineage>
        <taxon>Bacteria</taxon>
        <taxon>Pseudomonadati</taxon>
        <taxon>Pseudomonadota</taxon>
        <taxon>Gammaproteobacteria</taxon>
        <taxon>Cellvibrionales</taxon>
        <taxon>Spongiibacteraceae</taxon>
        <taxon>Zhongshania</taxon>
    </lineage>
</organism>
<evidence type="ECO:0008006" key="3">
    <source>
        <dbReference type="Google" id="ProtNLM"/>
    </source>
</evidence>
<reference evidence="2" key="1">
    <citation type="journal article" date="2019" name="Int. J. Syst. Evol. Microbiol.">
        <title>The Global Catalogue of Microorganisms (GCM) 10K type strain sequencing project: providing services to taxonomists for standard genome sequencing and annotation.</title>
        <authorList>
            <consortium name="The Broad Institute Genomics Platform"/>
            <consortium name="The Broad Institute Genome Sequencing Center for Infectious Disease"/>
            <person name="Wu L."/>
            <person name="Ma J."/>
        </authorList>
    </citation>
    <scope>NUCLEOTIDE SEQUENCE [LARGE SCALE GENOMIC DNA]</scope>
    <source>
        <strain evidence="2">JCM 17304</strain>
    </source>
</reference>
<gene>
    <name evidence="1" type="ORF">GCM10022414_27550</name>
</gene>
<accession>A0ABP7WZA2</accession>
<keyword evidence="2" id="KW-1185">Reference proteome</keyword>
<evidence type="ECO:0000313" key="2">
    <source>
        <dbReference type="Proteomes" id="UP001500392"/>
    </source>
</evidence>
<dbReference type="InterPro" id="IPR011990">
    <property type="entry name" value="TPR-like_helical_dom_sf"/>
</dbReference>
<dbReference type="EMBL" id="BAABDM010000005">
    <property type="protein sequence ID" value="GAA4100517.1"/>
    <property type="molecule type" value="Genomic_DNA"/>
</dbReference>
<dbReference type="Gene3D" id="1.25.40.10">
    <property type="entry name" value="Tetratricopeptide repeat domain"/>
    <property type="match status" value="1"/>
</dbReference>